<proteinExistence type="predicted"/>
<dbReference type="InterPro" id="IPR021903">
    <property type="entry name" value="DUF3515"/>
</dbReference>
<gene>
    <name evidence="2" type="ORF">VSS16_30925</name>
</gene>
<keyword evidence="1" id="KW-0732">Signal</keyword>
<dbReference type="PROSITE" id="PS51257">
    <property type="entry name" value="PROKAR_LIPOPROTEIN"/>
    <property type="match status" value="1"/>
</dbReference>
<dbReference type="Proteomes" id="UP001585080">
    <property type="component" value="Unassembled WGS sequence"/>
</dbReference>
<accession>A0ABV5EJQ8</accession>
<name>A0ABV5EJQ8_9ACTN</name>
<evidence type="ECO:0000256" key="1">
    <source>
        <dbReference type="SAM" id="SignalP"/>
    </source>
</evidence>
<sequence length="158" mass="16501">MKFSRHRPLSLPALALLIAVAGCSSSDDSAATAVPSPDAEVTELCQNLDKALPREVAGVERRDPEPRSALTAGWGNPAIILRCGVVRPPEMTDPKAVAGGVNGVDWLQQAAGDGAFRFTTANRRAYVEVTVPEGRDSSGALIDLADAVKKAIPEGIAD</sequence>
<keyword evidence="3" id="KW-1185">Reference proteome</keyword>
<reference evidence="2 3" key="1">
    <citation type="submission" date="2024-01" db="EMBL/GenBank/DDBJ databases">
        <title>Genome mining of biosynthetic gene clusters to explore secondary metabolites of Streptomyces sp.</title>
        <authorList>
            <person name="Baig A."/>
            <person name="Ajitkumar Shintre N."/>
            <person name="Kumar H."/>
            <person name="Anbarasu A."/>
            <person name="Ramaiah S."/>
        </authorList>
    </citation>
    <scope>NUCLEOTIDE SEQUENCE [LARGE SCALE GENOMIC DNA]</scope>
    <source>
        <strain evidence="2 3">A57</strain>
    </source>
</reference>
<protein>
    <submittedName>
        <fullName evidence="2">DUF3515 domain-containing protein</fullName>
    </submittedName>
</protein>
<dbReference type="EMBL" id="JAYMRP010000039">
    <property type="protein sequence ID" value="MFB8777083.1"/>
    <property type="molecule type" value="Genomic_DNA"/>
</dbReference>
<evidence type="ECO:0000313" key="3">
    <source>
        <dbReference type="Proteomes" id="UP001585080"/>
    </source>
</evidence>
<feature type="chain" id="PRO_5045494316" evidence="1">
    <location>
        <begin position="27"/>
        <end position="158"/>
    </location>
</feature>
<dbReference type="RefSeq" id="WP_376735580.1">
    <property type="nucleotide sequence ID" value="NZ_JAYMRP010000039.1"/>
</dbReference>
<feature type="signal peptide" evidence="1">
    <location>
        <begin position="1"/>
        <end position="26"/>
    </location>
</feature>
<dbReference type="Pfam" id="PF12028">
    <property type="entry name" value="DUF3515"/>
    <property type="match status" value="1"/>
</dbReference>
<evidence type="ECO:0000313" key="2">
    <source>
        <dbReference type="EMBL" id="MFB8777083.1"/>
    </source>
</evidence>
<organism evidence="2 3">
    <name type="scientific">Streptomyces broussonetiae</name>
    <dbReference type="NCBI Taxonomy" id="2686304"/>
    <lineage>
        <taxon>Bacteria</taxon>
        <taxon>Bacillati</taxon>
        <taxon>Actinomycetota</taxon>
        <taxon>Actinomycetes</taxon>
        <taxon>Kitasatosporales</taxon>
        <taxon>Streptomycetaceae</taxon>
        <taxon>Streptomyces</taxon>
    </lineage>
</organism>
<comment type="caution">
    <text evidence="2">The sequence shown here is derived from an EMBL/GenBank/DDBJ whole genome shotgun (WGS) entry which is preliminary data.</text>
</comment>